<evidence type="ECO:0000313" key="2">
    <source>
        <dbReference type="EMBL" id="AWR99095.1"/>
    </source>
</evidence>
<dbReference type="AlphaFoldDB" id="A0A2U9ISU2"/>
<protein>
    <submittedName>
        <fullName evidence="2">MFS transporter</fullName>
    </submittedName>
</protein>
<feature type="transmembrane region" description="Helical" evidence="1">
    <location>
        <begin position="160"/>
        <end position="178"/>
    </location>
</feature>
<feature type="transmembrane region" description="Helical" evidence="1">
    <location>
        <begin position="190"/>
        <end position="213"/>
    </location>
</feature>
<dbReference type="KEGG" id="mhk:DFR87_04625"/>
<keyword evidence="1" id="KW-1133">Transmembrane helix</keyword>
<keyword evidence="3" id="KW-1185">Reference proteome</keyword>
<dbReference type="Pfam" id="PF07690">
    <property type="entry name" value="MFS_1"/>
    <property type="match status" value="1"/>
</dbReference>
<keyword evidence="1" id="KW-0812">Transmembrane</keyword>
<dbReference type="PANTHER" id="PTHR23518">
    <property type="entry name" value="C-METHYLTRANSFERASE"/>
    <property type="match status" value="1"/>
</dbReference>
<proteinExistence type="predicted"/>
<dbReference type="InterPro" id="IPR011701">
    <property type="entry name" value="MFS"/>
</dbReference>
<dbReference type="GeneID" id="36834601"/>
<reference evidence="3" key="3">
    <citation type="submission" date="2020-03" db="EMBL/GenBank/DDBJ databases">
        <title>Sequencing and Assembly of Multiple Reported Metal-Biooxidizing Members of the Extremely Thermoacidophilic Archaeal Family Sulfolobaceae.</title>
        <authorList>
            <person name="Counts J.A."/>
            <person name="Kelly R.M."/>
        </authorList>
    </citation>
    <scope>NUCLEOTIDE SEQUENCE [LARGE SCALE GENOMIC DNA]</scope>
    <source>
        <strain evidence="3">HO1-1</strain>
    </source>
</reference>
<feature type="transmembrane region" description="Helical" evidence="1">
    <location>
        <begin position="258"/>
        <end position="275"/>
    </location>
</feature>
<dbReference type="EMBL" id="CP029287">
    <property type="protein sequence ID" value="AWR99095.1"/>
    <property type="molecule type" value="Genomic_DNA"/>
</dbReference>
<dbReference type="SUPFAM" id="SSF103473">
    <property type="entry name" value="MFS general substrate transporter"/>
    <property type="match status" value="1"/>
</dbReference>
<feature type="transmembrane region" description="Helical" evidence="1">
    <location>
        <begin position="225"/>
        <end position="246"/>
    </location>
</feature>
<feature type="transmembrane region" description="Helical" evidence="1">
    <location>
        <begin position="12"/>
        <end position="32"/>
    </location>
</feature>
<keyword evidence="1" id="KW-0472">Membrane</keyword>
<dbReference type="RefSeq" id="WP_110369004.1">
    <property type="nucleotide sequence ID" value="NZ_CP029287.2"/>
</dbReference>
<reference evidence="3" key="2">
    <citation type="submission" date="2020-03" db="EMBL/GenBank/DDBJ databases">
        <title>Complete Genome Sequences of Extremely Thermoacidophilic, Metal-Mobilizing Type-Strain Members of the Archaeal Family Sulfolobaceae: Acidianus brierleyi DSM-1651T, Acidianus sulfidivorans DSM-18786T, Metallosphaera hakonensis DSM-7519T, and Metallosphaera prunae DSM-10039T.</title>
        <authorList>
            <person name="Counts J.A."/>
            <person name="Kelly R.M."/>
        </authorList>
    </citation>
    <scope>NUCLEOTIDE SEQUENCE [LARGE SCALE GENOMIC DNA]</scope>
    <source>
        <strain evidence="3">HO1-1</strain>
    </source>
</reference>
<sequence>MNGEVYKISFSAFFADLGYQAVVASFPIILVFQFHLPIYIYGVVESVSYGVGLVFSFLGGFMADKYGSKRVAIFGNLLITLLSFTGLAQNSLEAIGFFLSGWFMRNFRSPARRTMLVQVTDEKERSKAFATLHSIDFLGGLFAIVYLTLALYFHYSFAEILPFTAIPILISSLLLFLARPRSSQSTSKRSGRVLGAVVIASMLFGISTYSPGFPIITVTQSTSRIYLGTLTYAFFLGSSSGFGMLLSRLKIGDYSGLILGYLVTSVASVGFIPLFHYGEFGLYPLVILLGIGSAFAETFEPSLVSKVSGQNVGTGMGVLSLSRGIGYFIGNSVMGVLYSFSYVYAYGFASLVALGSALTVLTLVRGK</sequence>
<accession>A0A2U9ISU2</accession>
<evidence type="ECO:0000313" key="3">
    <source>
        <dbReference type="Proteomes" id="UP000247586"/>
    </source>
</evidence>
<dbReference type="GO" id="GO:0022857">
    <property type="term" value="F:transmembrane transporter activity"/>
    <property type="evidence" value="ECO:0007669"/>
    <property type="project" value="InterPro"/>
</dbReference>
<dbReference type="STRING" id="1293036.GCA_001315825_02965"/>
<feature type="transmembrane region" description="Helical" evidence="1">
    <location>
        <begin position="38"/>
        <end position="59"/>
    </location>
</feature>
<dbReference type="Proteomes" id="UP000247586">
    <property type="component" value="Chromosome"/>
</dbReference>
<feature type="transmembrane region" description="Helical" evidence="1">
    <location>
        <begin position="342"/>
        <end position="364"/>
    </location>
</feature>
<feature type="transmembrane region" description="Helical" evidence="1">
    <location>
        <begin position="132"/>
        <end position="154"/>
    </location>
</feature>
<dbReference type="Gene3D" id="1.20.1250.20">
    <property type="entry name" value="MFS general substrate transporter like domains"/>
    <property type="match status" value="1"/>
</dbReference>
<gene>
    <name evidence="2" type="ORF">DFR87_04625</name>
</gene>
<evidence type="ECO:0000256" key="1">
    <source>
        <dbReference type="SAM" id="Phobius"/>
    </source>
</evidence>
<dbReference type="InterPro" id="IPR036259">
    <property type="entry name" value="MFS_trans_sf"/>
</dbReference>
<reference evidence="2 3" key="1">
    <citation type="submission" date="2018-05" db="EMBL/GenBank/DDBJ databases">
        <title>Complete Genome Sequences of Extremely Thermoacidophilic, Metal-Mobilizing Type-Strain Members of the Archaeal Family Sulfolobaceae: Acidianus brierleyi DSM-1651T, Acidianus sulfidivorans DSM-18786T, Metallosphaera hakonensis DSM-7519T, and Metallosphaera prunae DSM-10039T.</title>
        <authorList>
            <person name="Counts J.A."/>
            <person name="Kelly R.M."/>
        </authorList>
    </citation>
    <scope>NUCLEOTIDE SEQUENCE [LARGE SCALE GENOMIC DNA]</scope>
    <source>
        <strain evidence="2 3">HO1-1</strain>
    </source>
</reference>
<name>A0A2U9ISU2_9CREN</name>
<dbReference type="PANTHER" id="PTHR23518:SF2">
    <property type="entry name" value="MAJOR FACILITATOR SUPERFAMILY TRANSPORTER"/>
    <property type="match status" value="1"/>
</dbReference>
<dbReference type="OrthoDB" id="57531at2157"/>
<organism evidence="2 3">
    <name type="scientific">Metallosphaera hakonensis JCM 8857 = DSM 7519</name>
    <dbReference type="NCBI Taxonomy" id="1293036"/>
    <lineage>
        <taxon>Archaea</taxon>
        <taxon>Thermoproteota</taxon>
        <taxon>Thermoprotei</taxon>
        <taxon>Sulfolobales</taxon>
        <taxon>Sulfolobaceae</taxon>
        <taxon>Metallosphaera</taxon>
    </lineage>
</organism>